<gene>
    <name evidence="1" type="ORF">HD842_004695</name>
</gene>
<proteinExistence type="predicted"/>
<dbReference type="Proteomes" id="UP000540787">
    <property type="component" value="Unassembled WGS sequence"/>
</dbReference>
<reference evidence="1 2" key="1">
    <citation type="submission" date="2020-08" db="EMBL/GenBank/DDBJ databases">
        <title>The Agave Microbiome: Exploring the role of microbial communities in plant adaptations to desert environments.</title>
        <authorList>
            <person name="Partida-Martinez L.P."/>
        </authorList>
    </citation>
    <scope>NUCLEOTIDE SEQUENCE [LARGE SCALE GENOMIC DNA]</scope>
    <source>
        <strain evidence="1 2">AT3.2</strain>
    </source>
</reference>
<dbReference type="EMBL" id="JACHBX010000006">
    <property type="protein sequence ID" value="MBB6136517.1"/>
    <property type="molecule type" value="Genomic_DNA"/>
</dbReference>
<comment type="caution">
    <text evidence="1">The sequence shown here is derived from an EMBL/GenBank/DDBJ whole genome shotgun (WGS) entry which is preliminary data.</text>
</comment>
<accession>A0A7W9X4R4</accession>
<evidence type="ECO:0000313" key="2">
    <source>
        <dbReference type="Proteomes" id="UP000540787"/>
    </source>
</evidence>
<sequence>MLATFFLFQTPATAMDNRNLKISATCRNNVDCIYTGDNIKIDITIKNIGPDVVGFPLEYIIRRGPKIKLINETNNESRNQRINLAPYDLLKKFKMIYPGESVIFDATIPSSEILIFQQNPVDITAEVSVLVEIFIGEKSQKYQYNDCIGLHISGRSSSTNENIPATANQRI</sequence>
<keyword evidence="2" id="KW-1185">Reference proteome</keyword>
<evidence type="ECO:0008006" key="3">
    <source>
        <dbReference type="Google" id="ProtNLM"/>
    </source>
</evidence>
<dbReference type="AlphaFoldDB" id="A0A7W9X4R4"/>
<name>A0A7W9X4R4_9BURK</name>
<evidence type="ECO:0000313" key="1">
    <source>
        <dbReference type="EMBL" id="MBB6136517.1"/>
    </source>
</evidence>
<protein>
    <recommendedName>
        <fullName evidence="3">DUF11 domain-containing protein</fullName>
    </recommendedName>
</protein>
<organism evidence="1 2">
    <name type="scientific">Massilia aurea</name>
    <dbReference type="NCBI Taxonomy" id="373040"/>
    <lineage>
        <taxon>Bacteria</taxon>
        <taxon>Pseudomonadati</taxon>
        <taxon>Pseudomonadota</taxon>
        <taxon>Betaproteobacteria</taxon>
        <taxon>Burkholderiales</taxon>
        <taxon>Oxalobacteraceae</taxon>
        <taxon>Telluria group</taxon>
        <taxon>Massilia</taxon>
    </lineage>
</organism>